<evidence type="ECO:0000256" key="1">
    <source>
        <dbReference type="SAM" id="MobiDB-lite"/>
    </source>
</evidence>
<dbReference type="AlphaFoldDB" id="A0A9W5B5A5"/>
<accession>A0A9W5B5A5</accession>
<dbReference type="RefSeq" id="WP_080823278.1">
    <property type="nucleotide sequence ID" value="NZ_LT009719.1"/>
</dbReference>
<dbReference type="Pfam" id="PF06074">
    <property type="entry name" value="Portal_Mu"/>
    <property type="match status" value="1"/>
</dbReference>
<proteinExistence type="predicted"/>
<dbReference type="Proteomes" id="UP000191933">
    <property type="component" value="Unassembled WGS sequence"/>
</dbReference>
<name>A0A9W5B5A5_9HYPH</name>
<protein>
    <submittedName>
        <fullName evidence="2">Phage protein</fullName>
    </submittedName>
</protein>
<sequence length="539" mass="59612">MATPPRIIDQWGNPISTTALEDEFAAPTVGGIHSVWQETIVSGLTPHALAEVLRQAGRGYPDRFFSLATDMEERDLHYAAVLGTRKRALTGITPLVVAASNSAEDEKIAEAVREMIGQPEFVDDYLTDLLDALGKGYSVVETIWDRSAKEWWPKRYEWRDQRHFVIDQRDGRTLRLKDSSIEGADLPPFKFSIHRPKLMSGLPIRAGLARLAAWAFLYKSYTLKDWMAFLEVYGMPLRVGRYSRNAKDAEKRVLLTAVRNISSDAAAIIPKEMEIEFIEAKGGTGNAVFSAKAEYLDRQISKGVLGQTMTTDDGSSLGQAAVHENVRHDIARADARQTAVTANRDLIRPFVDLNFGPRDKYPTMIIPITENEDIKALVEAVQALVPLGLEVSMSKVRERIGFEEPDEDEKLLKTVVPGTALPKPEEPPASEKNNSLKPKDSAQARVQPCSHCGGFHAVAADQRPELEALADDALSEWETDLDPLVKPLQRLFETSKSYAQLEAGLDDLIAKMDAGPLADRLAKLQMKARGLGDIGDGRS</sequence>
<gene>
    <name evidence="2" type="ORF">AGR2A_Lc70084</name>
</gene>
<evidence type="ECO:0000313" key="3">
    <source>
        <dbReference type="Proteomes" id="UP000191933"/>
    </source>
</evidence>
<organism evidence="2 3">
    <name type="scientific">Agrobacterium genomosp. 2 str. CFBP 5494</name>
    <dbReference type="NCBI Taxonomy" id="1183436"/>
    <lineage>
        <taxon>Bacteria</taxon>
        <taxon>Pseudomonadati</taxon>
        <taxon>Pseudomonadota</taxon>
        <taxon>Alphaproteobacteria</taxon>
        <taxon>Hyphomicrobiales</taxon>
        <taxon>Rhizobiaceae</taxon>
        <taxon>Rhizobium/Agrobacterium group</taxon>
        <taxon>Agrobacterium</taxon>
        <taxon>Agrobacterium tumefaciens complex</taxon>
    </lineage>
</organism>
<evidence type="ECO:0000313" key="2">
    <source>
        <dbReference type="EMBL" id="CUW99344.1"/>
    </source>
</evidence>
<comment type="caution">
    <text evidence="2">The sequence shown here is derived from an EMBL/GenBank/DDBJ whole genome shotgun (WGS) entry which is preliminary data.</text>
</comment>
<reference evidence="2 3" key="1">
    <citation type="submission" date="2016-01" db="EMBL/GenBank/DDBJ databases">
        <authorList>
            <person name="Regsiter A."/>
            <person name="william w."/>
        </authorList>
    </citation>
    <scope>NUCLEOTIDE SEQUENCE [LARGE SCALE GENOMIC DNA]</scope>
    <source>
        <strain evidence="2 3">CFBP 5494</strain>
    </source>
</reference>
<dbReference type="InterPro" id="IPR009279">
    <property type="entry name" value="Portal_Mu"/>
</dbReference>
<keyword evidence="3" id="KW-1185">Reference proteome</keyword>
<feature type="region of interest" description="Disordered" evidence="1">
    <location>
        <begin position="418"/>
        <end position="442"/>
    </location>
</feature>
<dbReference type="EMBL" id="FBVY01000036">
    <property type="protein sequence ID" value="CUW99344.1"/>
    <property type="molecule type" value="Genomic_DNA"/>
</dbReference>